<organism evidence="1 2">
    <name type="scientific">Burkholderia pyrrocinia</name>
    <name type="common">Pseudomonas pyrrocinia</name>
    <dbReference type="NCBI Taxonomy" id="60550"/>
    <lineage>
        <taxon>Bacteria</taxon>
        <taxon>Pseudomonadati</taxon>
        <taxon>Pseudomonadota</taxon>
        <taxon>Betaproteobacteria</taxon>
        <taxon>Burkholderiales</taxon>
        <taxon>Burkholderiaceae</taxon>
        <taxon>Burkholderia</taxon>
        <taxon>Burkholderia cepacia complex</taxon>
    </lineage>
</organism>
<evidence type="ECO:0000313" key="2">
    <source>
        <dbReference type="Proteomes" id="UP000253104"/>
    </source>
</evidence>
<name>A0A2Z5N8I3_BURPY</name>
<dbReference type="AlphaFoldDB" id="A0A2Z5N8I3"/>
<evidence type="ECO:0000313" key="1">
    <source>
        <dbReference type="EMBL" id="AXF25891.1"/>
    </source>
</evidence>
<reference evidence="1 2" key="1">
    <citation type="journal article" date="2018" name="ISME J.">
        <title>Involvement of Burkholderiaceae and sulfurous volatiles in disease-suppressive soils.</title>
        <authorList>
            <person name="Carrion V.J."/>
            <person name="Cordovez V."/>
            <person name="Tyc O."/>
            <person name="Etalo D.W."/>
            <person name="de Bruijn I."/>
            <person name="de Jager V.C."/>
            <person name="Medema M.H."/>
            <person name="Eberl L."/>
            <person name="Raaijmakers J.M."/>
        </authorList>
    </citation>
    <scope>NUCLEOTIDE SEQUENCE [LARGE SCALE GENOMIC DNA]</scope>
    <source>
        <strain evidence="2">mHSR5</strain>
    </source>
</reference>
<sequence length="186" mass="20700">MNTLATYTFALQHGSDVTFFIPQNGCPSGATQFFLAAHLSDGAGSLADRFHRANRSAELTSPDAHENLSYRYMVDLGGYILAFRHDSEENEWERFFSGHYAEFINGHAPFKVLGDGVLKHIKSCTGGNDEWVTRGQLVRRHAAAVETLSLQCERFPERADVISSYQSDVDALAVSLQRYSEGEGFE</sequence>
<dbReference type="EMBL" id="CP024904">
    <property type="protein sequence ID" value="AXF25891.1"/>
    <property type="molecule type" value="Genomic_DNA"/>
</dbReference>
<dbReference type="OrthoDB" id="9005146at2"/>
<accession>A0A2Z5N8I3</accession>
<protein>
    <recommendedName>
        <fullName evidence="3">DUF4375 domain-containing protein</fullName>
    </recommendedName>
</protein>
<gene>
    <name evidence="1" type="ORF">CUJ89_36425</name>
</gene>
<proteinExistence type="predicted"/>
<evidence type="ECO:0008006" key="3">
    <source>
        <dbReference type="Google" id="ProtNLM"/>
    </source>
</evidence>
<dbReference type="Proteomes" id="UP000253104">
    <property type="component" value="Chromosome mHSR5_C"/>
</dbReference>
<dbReference type="RefSeq" id="WP_114182255.1">
    <property type="nucleotide sequence ID" value="NZ_CP024904.1"/>
</dbReference>